<evidence type="ECO:0000259" key="10">
    <source>
        <dbReference type="PROSITE" id="PS50885"/>
    </source>
</evidence>
<keyword evidence="12" id="KW-1185">Reference proteome</keyword>
<accession>A0A178MJJ9</accession>
<dbReference type="SMART" id="SM00304">
    <property type="entry name" value="HAMP"/>
    <property type="match status" value="1"/>
</dbReference>
<feature type="domain" description="Histidine kinase" evidence="8">
    <location>
        <begin position="459"/>
        <end position="673"/>
    </location>
</feature>
<proteinExistence type="predicted"/>
<dbReference type="InterPro" id="IPR052162">
    <property type="entry name" value="Sensor_kinase/Photoreceptor"/>
</dbReference>
<keyword evidence="7" id="KW-0812">Transmembrane</keyword>
<dbReference type="EMBL" id="LWQU01000152">
    <property type="protein sequence ID" value="OAN48911.1"/>
    <property type="molecule type" value="Genomic_DNA"/>
</dbReference>
<dbReference type="Gene3D" id="6.10.340.10">
    <property type="match status" value="1"/>
</dbReference>
<dbReference type="CDD" id="cd00130">
    <property type="entry name" value="PAS"/>
    <property type="match status" value="1"/>
</dbReference>
<dbReference type="Pfam" id="PF02518">
    <property type="entry name" value="HATPase_c"/>
    <property type="match status" value="1"/>
</dbReference>
<dbReference type="FunFam" id="3.30.565.10:FF:000006">
    <property type="entry name" value="Sensor histidine kinase WalK"/>
    <property type="match status" value="1"/>
</dbReference>
<feature type="transmembrane region" description="Helical" evidence="7">
    <location>
        <begin position="12"/>
        <end position="34"/>
    </location>
</feature>
<dbReference type="SMART" id="SM00388">
    <property type="entry name" value="HisKA"/>
    <property type="match status" value="1"/>
</dbReference>
<dbReference type="OrthoDB" id="9760752at2"/>
<dbReference type="PROSITE" id="PS50885">
    <property type="entry name" value="HAMP"/>
    <property type="match status" value="1"/>
</dbReference>
<dbReference type="Pfam" id="PF00512">
    <property type="entry name" value="HisKA"/>
    <property type="match status" value="1"/>
</dbReference>
<dbReference type="InterPro" id="IPR003661">
    <property type="entry name" value="HisK_dim/P_dom"/>
</dbReference>
<gene>
    <name evidence="11" type="ORF">A6A05_02700</name>
</gene>
<comment type="caution">
    <text evidence="11">The sequence shown here is derived from an EMBL/GenBank/DDBJ whole genome shotgun (WGS) entry which is preliminary data.</text>
</comment>
<sequence>MAGYSDRLATRIALAVSGMALLFVVLVGFGAWLVTTELLRSQVSVLLRGQLNLAKERAALVAMSASDLLILQARSQGGAELAANTVEIAGIPARLAVVDGSGAVHRGSRHHGATVSAPWVADAIARNLPAIRLGDDADGPVLDAVMPGEGGGWGVLLRLPLQGLVDHLGQRDDKVRITVTDRAGLYRTAEHGAVEDRSMVVSDRLALPGLFADVGLVLELAPEPALLSDPQDRLTAFFLAMAGVTPLVVIVLAMVVGRRLTRRLSRLVDAAAGFGSVSTDRSVFETGGDDEIARLGKAFAGTVERLDRAYRDMEARGRALLSNTERVAQIGSATWSPEGEQQVWSDQFYAVLGLDPAEKEACRSAFFSRVHPDDRDRLVAALGDETGRVVEDFRLIRPDGVERIAQLRAELARGPDGVPLRIDVTIQDISERKRLEGRLDGLVGELKRSNEELEQFAYVASHDLRQPLRTVRSYISLIEESLEDRLDGETREFMDFIRDGVKRMDSLITDLLAYSRVGRIGKDGPVDTGRAVDLALLDLQSQIDEANAHILVPDRLPVVSGEAGEMTRLFQNLVGNAVKYRAADRRPMVTIGCAERPGEWEFFIRDNGIGIPEEHAERIFGIFQRLHARHEYEGTGIGLAICRKIVERQGGRIWAAQIEGQGAEFRFTWPKLRRQDTDKD</sequence>
<evidence type="ECO:0000259" key="8">
    <source>
        <dbReference type="PROSITE" id="PS50109"/>
    </source>
</evidence>
<dbReference type="STRING" id="1437059.A6A05_02700"/>
<evidence type="ECO:0000256" key="7">
    <source>
        <dbReference type="SAM" id="Phobius"/>
    </source>
</evidence>
<feature type="transmembrane region" description="Helical" evidence="7">
    <location>
        <begin position="234"/>
        <end position="256"/>
    </location>
</feature>
<dbReference type="InterPro" id="IPR036097">
    <property type="entry name" value="HisK_dim/P_sf"/>
</dbReference>
<evidence type="ECO:0000256" key="5">
    <source>
        <dbReference type="ARBA" id="ARBA00022679"/>
    </source>
</evidence>
<dbReference type="Proteomes" id="UP000078543">
    <property type="component" value="Unassembled WGS sequence"/>
</dbReference>
<dbReference type="PRINTS" id="PR00344">
    <property type="entry name" value="BCTRLSENSOR"/>
</dbReference>
<dbReference type="InterPro" id="IPR003594">
    <property type="entry name" value="HATPase_dom"/>
</dbReference>
<dbReference type="GO" id="GO:0016020">
    <property type="term" value="C:membrane"/>
    <property type="evidence" value="ECO:0007669"/>
    <property type="project" value="UniProtKB-SubCell"/>
</dbReference>
<dbReference type="EC" id="2.7.13.3" evidence="3"/>
<evidence type="ECO:0000256" key="1">
    <source>
        <dbReference type="ARBA" id="ARBA00000085"/>
    </source>
</evidence>
<dbReference type="PANTHER" id="PTHR43304">
    <property type="entry name" value="PHYTOCHROME-LIKE PROTEIN CPH1"/>
    <property type="match status" value="1"/>
</dbReference>
<dbReference type="Gene3D" id="3.30.450.20">
    <property type="entry name" value="PAS domain"/>
    <property type="match status" value="1"/>
</dbReference>
<organism evidence="11 12">
    <name type="scientific">Magnetospirillum moscoviense</name>
    <dbReference type="NCBI Taxonomy" id="1437059"/>
    <lineage>
        <taxon>Bacteria</taxon>
        <taxon>Pseudomonadati</taxon>
        <taxon>Pseudomonadota</taxon>
        <taxon>Alphaproteobacteria</taxon>
        <taxon>Rhodospirillales</taxon>
        <taxon>Rhodospirillaceae</taxon>
        <taxon>Magnetospirillum</taxon>
    </lineage>
</organism>
<keyword evidence="7" id="KW-0472">Membrane</keyword>
<evidence type="ECO:0000313" key="12">
    <source>
        <dbReference type="Proteomes" id="UP000078543"/>
    </source>
</evidence>
<dbReference type="InterPro" id="IPR005467">
    <property type="entry name" value="His_kinase_dom"/>
</dbReference>
<keyword evidence="6" id="KW-0418">Kinase</keyword>
<dbReference type="NCBIfam" id="TIGR00229">
    <property type="entry name" value="sensory_box"/>
    <property type="match status" value="1"/>
</dbReference>
<keyword evidence="5" id="KW-0808">Transferase</keyword>
<dbReference type="SMART" id="SM00387">
    <property type="entry name" value="HATPase_c"/>
    <property type="match status" value="1"/>
</dbReference>
<feature type="domain" description="PAC" evidence="9">
    <location>
        <begin position="389"/>
        <end position="441"/>
    </location>
</feature>
<dbReference type="Gene3D" id="1.10.287.130">
    <property type="match status" value="1"/>
</dbReference>
<dbReference type="PANTHER" id="PTHR43304:SF1">
    <property type="entry name" value="PAC DOMAIN-CONTAINING PROTEIN"/>
    <property type="match status" value="1"/>
</dbReference>
<dbReference type="CDD" id="cd00082">
    <property type="entry name" value="HisKA"/>
    <property type="match status" value="1"/>
</dbReference>
<dbReference type="InterPro" id="IPR013655">
    <property type="entry name" value="PAS_fold_3"/>
</dbReference>
<protein>
    <recommendedName>
        <fullName evidence="3">histidine kinase</fullName>
        <ecNumber evidence="3">2.7.13.3</ecNumber>
    </recommendedName>
</protein>
<evidence type="ECO:0000256" key="2">
    <source>
        <dbReference type="ARBA" id="ARBA00004370"/>
    </source>
</evidence>
<dbReference type="Gene3D" id="3.30.565.10">
    <property type="entry name" value="Histidine kinase-like ATPase, C-terminal domain"/>
    <property type="match status" value="1"/>
</dbReference>
<dbReference type="SUPFAM" id="SSF55785">
    <property type="entry name" value="PYP-like sensor domain (PAS domain)"/>
    <property type="match status" value="1"/>
</dbReference>
<evidence type="ECO:0000259" key="9">
    <source>
        <dbReference type="PROSITE" id="PS50113"/>
    </source>
</evidence>
<evidence type="ECO:0000256" key="3">
    <source>
        <dbReference type="ARBA" id="ARBA00012438"/>
    </source>
</evidence>
<dbReference type="AlphaFoldDB" id="A0A178MJJ9"/>
<dbReference type="SUPFAM" id="SSF47384">
    <property type="entry name" value="Homodimeric domain of signal transducing histidine kinase"/>
    <property type="match status" value="1"/>
</dbReference>
<comment type="catalytic activity">
    <reaction evidence="1">
        <text>ATP + protein L-histidine = ADP + protein N-phospho-L-histidine.</text>
        <dbReference type="EC" id="2.7.13.3"/>
    </reaction>
</comment>
<dbReference type="PROSITE" id="PS50113">
    <property type="entry name" value="PAC"/>
    <property type="match status" value="1"/>
</dbReference>
<comment type="subcellular location">
    <subcellularLocation>
        <location evidence="2">Membrane</location>
    </subcellularLocation>
</comment>
<reference evidence="11 12" key="1">
    <citation type="submission" date="2016-04" db="EMBL/GenBank/DDBJ databases">
        <title>Draft genome sequence of freshwater magnetotactic bacteria Magnetospirillum marisnigri SP-1 and Magnetospirillum moscoviense BB-1.</title>
        <authorList>
            <person name="Koziaeva V."/>
            <person name="Dziuba M.V."/>
            <person name="Ivanov T.M."/>
            <person name="Kuznetsov B."/>
            <person name="Grouzdev D.S."/>
        </authorList>
    </citation>
    <scope>NUCLEOTIDE SEQUENCE [LARGE SCALE GENOMIC DNA]</scope>
    <source>
        <strain evidence="11 12">BB-1</strain>
    </source>
</reference>
<keyword evidence="4" id="KW-0597">Phosphoprotein</keyword>
<dbReference type="GO" id="GO:0000155">
    <property type="term" value="F:phosphorelay sensor kinase activity"/>
    <property type="evidence" value="ECO:0007669"/>
    <property type="project" value="InterPro"/>
</dbReference>
<dbReference type="RefSeq" id="WP_068501969.1">
    <property type="nucleotide sequence ID" value="NZ_LWQU01000152.1"/>
</dbReference>
<dbReference type="InterPro" id="IPR036890">
    <property type="entry name" value="HATPase_C_sf"/>
</dbReference>
<keyword evidence="7" id="KW-1133">Transmembrane helix</keyword>
<name>A0A178MJJ9_9PROT</name>
<dbReference type="PROSITE" id="PS50109">
    <property type="entry name" value="HIS_KIN"/>
    <property type="match status" value="1"/>
</dbReference>
<feature type="domain" description="HAMP" evidence="10">
    <location>
        <begin position="258"/>
        <end position="311"/>
    </location>
</feature>
<evidence type="ECO:0000313" key="11">
    <source>
        <dbReference type="EMBL" id="OAN48911.1"/>
    </source>
</evidence>
<evidence type="ECO:0000256" key="6">
    <source>
        <dbReference type="ARBA" id="ARBA00022777"/>
    </source>
</evidence>
<evidence type="ECO:0000256" key="4">
    <source>
        <dbReference type="ARBA" id="ARBA00022553"/>
    </source>
</evidence>
<dbReference type="InterPro" id="IPR003660">
    <property type="entry name" value="HAMP_dom"/>
</dbReference>
<dbReference type="Gene3D" id="2.10.70.100">
    <property type="match status" value="1"/>
</dbReference>
<dbReference type="InterPro" id="IPR035965">
    <property type="entry name" value="PAS-like_dom_sf"/>
</dbReference>
<dbReference type="SUPFAM" id="SSF55874">
    <property type="entry name" value="ATPase domain of HSP90 chaperone/DNA topoisomerase II/histidine kinase"/>
    <property type="match status" value="1"/>
</dbReference>
<dbReference type="InterPro" id="IPR000700">
    <property type="entry name" value="PAS-assoc_C"/>
</dbReference>
<dbReference type="InterPro" id="IPR000014">
    <property type="entry name" value="PAS"/>
</dbReference>
<dbReference type="InterPro" id="IPR004358">
    <property type="entry name" value="Sig_transdc_His_kin-like_C"/>
</dbReference>
<dbReference type="Pfam" id="PF08447">
    <property type="entry name" value="PAS_3"/>
    <property type="match status" value="1"/>
</dbReference>